<keyword evidence="4" id="KW-0408">Iron</keyword>
<dbReference type="InterPro" id="IPR007197">
    <property type="entry name" value="rSAM"/>
</dbReference>
<gene>
    <name evidence="8" type="ORF">GSU20_00835</name>
</gene>
<dbReference type="PANTHER" id="PTHR43273">
    <property type="entry name" value="ANAEROBIC SULFATASE-MATURATING ENZYME HOMOLOG ASLB-RELATED"/>
    <property type="match status" value="1"/>
</dbReference>
<comment type="cofactor">
    <cofactor evidence="1">
        <name>[4Fe-4S] cluster</name>
        <dbReference type="ChEBI" id="CHEBI:49883"/>
    </cofactor>
</comment>
<comment type="similarity">
    <text evidence="6">Belongs to the radical SAM superfamily. Anaerobic sulfatase-maturating enzyme family.</text>
</comment>
<dbReference type="EMBL" id="AANOVI010000001">
    <property type="protein sequence ID" value="EDP8233574.1"/>
    <property type="molecule type" value="Genomic_DNA"/>
</dbReference>
<dbReference type="InterPro" id="IPR023867">
    <property type="entry name" value="Sulphatase_maturase_rSAM"/>
</dbReference>
<feature type="domain" description="Radical SAM core" evidence="7">
    <location>
        <begin position="11"/>
        <end position="163"/>
    </location>
</feature>
<evidence type="ECO:0000313" key="8">
    <source>
        <dbReference type="EMBL" id="EDP8233574.1"/>
    </source>
</evidence>
<comment type="caution">
    <text evidence="8">The sequence shown here is derived from an EMBL/GenBank/DDBJ whole genome shotgun (WGS) entry which is preliminary data.</text>
</comment>
<dbReference type="GO" id="GO:0046872">
    <property type="term" value="F:metal ion binding"/>
    <property type="evidence" value="ECO:0007669"/>
    <property type="project" value="UniProtKB-KW"/>
</dbReference>
<dbReference type="InterPro" id="IPR058240">
    <property type="entry name" value="rSAM_sf"/>
</dbReference>
<dbReference type="SFLD" id="SFLDS00029">
    <property type="entry name" value="Radical_SAM"/>
    <property type="match status" value="1"/>
</dbReference>
<dbReference type="SUPFAM" id="SSF102114">
    <property type="entry name" value="Radical SAM enzymes"/>
    <property type="match status" value="1"/>
</dbReference>
<name>A0A690VCX5_CAMJU</name>
<evidence type="ECO:0000256" key="3">
    <source>
        <dbReference type="ARBA" id="ARBA00022723"/>
    </source>
</evidence>
<evidence type="ECO:0000256" key="5">
    <source>
        <dbReference type="ARBA" id="ARBA00023014"/>
    </source>
</evidence>
<organism evidence="8 9">
    <name type="scientific">Campylobacter jejuni</name>
    <dbReference type="NCBI Taxonomy" id="197"/>
    <lineage>
        <taxon>Bacteria</taxon>
        <taxon>Pseudomonadati</taxon>
        <taxon>Campylobacterota</taxon>
        <taxon>Epsilonproteobacteria</taxon>
        <taxon>Campylobacterales</taxon>
        <taxon>Campylobacteraceae</taxon>
        <taxon>Campylobacter</taxon>
    </lineage>
</organism>
<evidence type="ECO:0000256" key="2">
    <source>
        <dbReference type="ARBA" id="ARBA00022691"/>
    </source>
</evidence>
<dbReference type="Pfam" id="PF04055">
    <property type="entry name" value="Radical_SAM"/>
    <property type="match status" value="1"/>
</dbReference>
<dbReference type="NCBIfam" id="TIGR04085">
    <property type="entry name" value="rSAM_more_4Fe4S"/>
    <property type="match status" value="1"/>
</dbReference>
<dbReference type="InterPro" id="IPR013785">
    <property type="entry name" value="Aldolase_TIM"/>
</dbReference>
<evidence type="ECO:0000256" key="4">
    <source>
        <dbReference type="ARBA" id="ARBA00023004"/>
    </source>
</evidence>
<dbReference type="RefSeq" id="WP_215469232.1">
    <property type="nucleotide sequence ID" value="NZ_CATQGO010000001.1"/>
</dbReference>
<keyword evidence="3" id="KW-0479">Metal-binding</keyword>
<dbReference type="Gene3D" id="3.20.20.70">
    <property type="entry name" value="Aldolase class I"/>
    <property type="match status" value="1"/>
</dbReference>
<dbReference type="GO" id="GO:0016491">
    <property type="term" value="F:oxidoreductase activity"/>
    <property type="evidence" value="ECO:0007669"/>
    <property type="project" value="InterPro"/>
</dbReference>
<evidence type="ECO:0000259" key="7">
    <source>
        <dbReference type="Pfam" id="PF04055"/>
    </source>
</evidence>
<dbReference type="SFLD" id="SFLDG01067">
    <property type="entry name" value="SPASM/twitch_domain_containing"/>
    <property type="match status" value="1"/>
</dbReference>
<protein>
    <submittedName>
        <fullName evidence="8">SPASM domain-containing protein</fullName>
    </submittedName>
</protein>
<dbReference type="CDD" id="cd01335">
    <property type="entry name" value="Radical_SAM"/>
    <property type="match status" value="1"/>
</dbReference>
<dbReference type="Proteomes" id="UP000478805">
    <property type="component" value="Unassembled WGS sequence"/>
</dbReference>
<keyword evidence="2" id="KW-0949">S-adenosyl-L-methionine</keyword>
<sequence length="586" mass="69369">MRALSLTFVPNTYCNFGCSYCYLGKLTDKHSKTSDMADQFNKIVNKLKYEEVIVTEVFLHGSELSASPYEDVKNLLEAISAYKEENKDYIKLLNKHKTIRYYIHLKTNLYNLDKFYDLFVKHEVGISGSVDLPLRMHEKYRVLKNGSSTLEKTLEMIKLLVKYPHFKQFSATMTSECLDVDEFLKDLYKIESLGYDMANDFYIMFAYQSKNARALFKMAHDKAMLNFYNTLRERLKGTKYAFAVEHIWFREFLGDYCVSCVNCAKSSRMLIQKNGDTFICHRSQAVKELKAGNIFNQSYESLKANNIANIRIMENNLSLHKDCLECEYFHYCKASCPIERNDTKLGKAYTCALQKAIYKNNPNFYKPNKILAHKAQDEFLRENQTNRHQDKRLPKITYELIQREKSLENIIKKDAILSKIYDRKNFFISINNELKELDFDKDDLFTLYHLSPKDNIKLFIKKDAFYINSKEAIDNFVWMALLGGECQTYGDEQREKIPHIATEYLYWNKLINEAKECEGYFIQDITYFLKANQKNFKKDSKNFIFFTTKAMREYHYEKHAKNAFYHIQAINLPFLRFEFIWEDKKV</sequence>
<proteinExistence type="inferred from homology"/>
<evidence type="ECO:0000256" key="1">
    <source>
        <dbReference type="ARBA" id="ARBA00001966"/>
    </source>
</evidence>
<accession>A0A690VCX5</accession>
<dbReference type="InterPro" id="IPR023885">
    <property type="entry name" value="4Fe4S-binding_SPASM_dom"/>
</dbReference>
<reference evidence="8 9" key="1">
    <citation type="submission" date="2020-01" db="EMBL/GenBank/DDBJ databases">
        <authorList>
            <consortium name="PulseNet: The National Subtyping Network for Foodborne Disease Surveillance"/>
            <person name="Tarr C.L."/>
            <person name="Trees E."/>
            <person name="Katz L.S."/>
            <person name="Carleton-Romer H.A."/>
            <person name="Stroika S."/>
            <person name="Kucerova Z."/>
            <person name="Roache K.F."/>
            <person name="Sabol A.L."/>
            <person name="Besser J."/>
            <person name="Gerner-Smidt P."/>
        </authorList>
    </citation>
    <scope>NUCLEOTIDE SEQUENCE [LARGE SCALE GENOMIC DNA]</scope>
    <source>
        <strain evidence="8 9">PNUSAC014094</strain>
    </source>
</reference>
<evidence type="ECO:0000313" key="9">
    <source>
        <dbReference type="Proteomes" id="UP000478805"/>
    </source>
</evidence>
<evidence type="ECO:0000256" key="6">
    <source>
        <dbReference type="ARBA" id="ARBA00023601"/>
    </source>
</evidence>
<dbReference type="AlphaFoldDB" id="A0A690VCX5"/>
<keyword evidence="5" id="KW-0411">Iron-sulfur</keyword>
<dbReference type="PANTHER" id="PTHR43273:SF3">
    <property type="entry name" value="ANAEROBIC SULFATASE-MATURATING ENZYME HOMOLOG ASLB-RELATED"/>
    <property type="match status" value="1"/>
</dbReference>
<dbReference type="GO" id="GO:0051536">
    <property type="term" value="F:iron-sulfur cluster binding"/>
    <property type="evidence" value="ECO:0007669"/>
    <property type="project" value="UniProtKB-KW"/>
</dbReference>